<comment type="catalytic activity">
    <reaction evidence="2">
        <text>adenosylcob(III)inamide phosphate + GTP + H(+) = adenosylcob(III)inamide-GDP + diphosphate</text>
        <dbReference type="Rhea" id="RHEA:22712"/>
        <dbReference type="ChEBI" id="CHEBI:15378"/>
        <dbReference type="ChEBI" id="CHEBI:33019"/>
        <dbReference type="ChEBI" id="CHEBI:37565"/>
        <dbReference type="ChEBI" id="CHEBI:58502"/>
        <dbReference type="ChEBI" id="CHEBI:60487"/>
        <dbReference type="EC" id="2.7.7.62"/>
    </reaction>
</comment>
<comment type="pathway">
    <text evidence="6">Cofactor biosynthesis; adenosylcobalamin biosynthesis; adenosylcobalamin from cob(II)yrinate a,c-diamide: step 5/7.</text>
</comment>
<dbReference type="AlphaFoldDB" id="A0A5J5K7V1"/>
<keyword evidence="14" id="KW-0067">ATP-binding</keyword>
<dbReference type="PANTHER" id="PTHR34848">
    <property type="match status" value="1"/>
</dbReference>
<dbReference type="InterPro" id="IPR003203">
    <property type="entry name" value="CobU/CobP"/>
</dbReference>
<keyword evidence="20" id="KW-1185">Reference proteome</keyword>
<comment type="similarity">
    <text evidence="7">Belongs to the CobU/CobP family.</text>
</comment>
<evidence type="ECO:0000256" key="4">
    <source>
        <dbReference type="ARBA" id="ARBA00003889"/>
    </source>
</evidence>
<dbReference type="GO" id="GO:0005524">
    <property type="term" value="F:ATP binding"/>
    <property type="evidence" value="ECO:0007669"/>
    <property type="project" value="UniProtKB-KW"/>
</dbReference>
<evidence type="ECO:0000313" key="19">
    <source>
        <dbReference type="EMBL" id="KAA9379764.1"/>
    </source>
</evidence>
<dbReference type="CDD" id="cd00544">
    <property type="entry name" value="CobU"/>
    <property type="match status" value="1"/>
</dbReference>
<dbReference type="EC" id="2.7.1.156" evidence="8"/>
<keyword evidence="10" id="KW-0169">Cobalamin biosynthesis</keyword>
<evidence type="ECO:0000256" key="18">
    <source>
        <dbReference type="SAM" id="MobiDB-lite"/>
    </source>
</evidence>
<dbReference type="Pfam" id="PF02283">
    <property type="entry name" value="CobU"/>
    <property type="match status" value="1"/>
</dbReference>
<name>A0A5J5K7V1_9ACTN</name>
<dbReference type="UniPathway" id="UPA00148">
    <property type="reaction ID" value="UER00236"/>
</dbReference>
<evidence type="ECO:0000256" key="9">
    <source>
        <dbReference type="ARBA" id="ARBA00012523"/>
    </source>
</evidence>
<dbReference type="InterPro" id="IPR027417">
    <property type="entry name" value="P-loop_NTPase"/>
</dbReference>
<comment type="pathway">
    <text evidence="5">Cofactor biosynthesis; adenosylcobalamin biosynthesis; adenosylcobalamin from cob(II)yrinate a,c-diamide: step 6/7.</text>
</comment>
<evidence type="ECO:0000256" key="5">
    <source>
        <dbReference type="ARBA" id="ARBA00004692"/>
    </source>
</evidence>
<evidence type="ECO:0000256" key="16">
    <source>
        <dbReference type="ARBA" id="ARBA00029570"/>
    </source>
</evidence>
<dbReference type="RefSeq" id="WP_150932953.1">
    <property type="nucleotide sequence ID" value="NZ_VYTZ01000003.1"/>
</dbReference>
<evidence type="ECO:0000256" key="6">
    <source>
        <dbReference type="ARBA" id="ARBA00005159"/>
    </source>
</evidence>
<dbReference type="Gene3D" id="3.40.50.300">
    <property type="entry name" value="P-loop containing nucleotide triphosphate hydrolases"/>
    <property type="match status" value="1"/>
</dbReference>
<evidence type="ECO:0000256" key="14">
    <source>
        <dbReference type="ARBA" id="ARBA00022840"/>
    </source>
</evidence>
<evidence type="ECO:0000256" key="8">
    <source>
        <dbReference type="ARBA" id="ARBA00012016"/>
    </source>
</evidence>
<evidence type="ECO:0000256" key="2">
    <source>
        <dbReference type="ARBA" id="ARBA00000711"/>
    </source>
</evidence>
<sequence>MEILLEGTGGPEGWPVPGCPCASCGRLAPGHRRLASIVLDGRVRLALLESRQAPEAAAPALPDTTTLPGTTTGPDTATGPDTVGGPGAAAKGRLPEGYRLLHTSDGREVTAPDGGRLLYAVGPSSGLGEPDDGSPLDAPFDVVLIDLPDRPERLGDLRRRGRVTPKTRIVAVNLCHRVPSEDELARRLGFWGAEAVPDGTVIGTASAPLTDGPPEVTGVQRTANGPCPTPAGSAAVTGDQPRAGGLGTMCSAPDVTVTIGVRGRGRGGQPRRTLLLGGSRSGKSEEAELRLAAEPEVTYVATGPSGGDDPDWLARVRTHRERRPAHWRTVETTDLAAVLSGGQGTFLVDGIGTWLAAVFDESGAWPDDTRPDGPRRLALDRVEARCEALVDAWRGTHARVVAVSDETGLGVIPATAAGRLFRDALGRLNQALARESEEVALVVAGRVVPLPI</sequence>
<organism evidence="19 20">
    <name type="scientific">Microbispora cellulosiformans</name>
    <dbReference type="NCBI Taxonomy" id="2614688"/>
    <lineage>
        <taxon>Bacteria</taxon>
        <taxon>Bacillati</taxon>
        <taxon>Actinomycetota</taxon>
        <taxon>Actinomycetes</taxon>
        <taxon>Streptosporangiales</taxon>
        <taxon>Streptosporangiaceae</taxon>
        <taxon>Microbispora</taxon>
    </lineage>
</organism>
<keyword evidence="12" id="KW-0547">Nucleotide-binding</keyword>
<feature type="region of interest" description="Disordered" evidence="18">
    <location>
        <begin position="54"/>
        <end position="93"/>
    </location>
</feature>
<evidence type="ECO:0000256" key="11">
    <source>
        <dbReference type="ARBA" id="ARBA00022679"/>
    </source>
</evidence>
<evidence type="ECO:0000256" key="15">
    <source>
        <dbReference type="ARBA" id="ARBA00023134"/>
    </source>
</evidence>
<evidence type="ECO:0000313" key="20">
    <source>
        <dbReference type="Proteomes" id="UP000327011"/>
    </source>
</evidence>
<reference evidence="19 20" key="1">
    <citation type="submission" date="2019-09" db="EMBL/GenBank/DDBJ databases">
        <title>Screening of Novel Bioactive Compounds from Soil-Associated.</title>
        <authorList>
            <person name="Gong X."/>
        </authorList>
    </citation>
    <scope>NUCLEOTIDE SEQUENCE [LARGE SCALE GENOMIC DNA]</scope>
    <source>
        <strain evidence="19 20">Gxj-6</strain>
    </source>
</reference>
<evidence type="ECO:0000256" key="13">
    <source>
        <dbReference type="ARBA" id="ARBA00022777"/>
    </source>
</evidence>
<evidence type="ECO:0000256" key="1">
    <source>
        <dbReference type="ARBA" id="ARBA00000312"/>
    </source>
</evidence>
<accession>A0A5J5K7V1</accession>
<dbReference type="GO" id="GO:0043752">
    <property type="term" value="F:adenosylcobinamide kinase activity"/>
    <property type="evidence" value="ECO:0007669"/>
    <property type="project" value="UniProtKB-EC"/>
</dbReference>
<feature type="compositionally biased region" description="Low complexity" evidence="18">
    <location>
        <begin position="54"/>
        <end position="81"/>
    </location>
</feature>
<protein>
    <recommendedName>
        <fullName evidence="16">Adenosylcobinamide kinase</fullName>
        <ecNumber evidence="8">2.7.1.156</ecNumber>
        <ecNumber evidence="9">2.7.7.62</ecNumber>
    </recommendedName>
    <alternativeName>
        <fullName evidence="17">Adenosylcobinamide-phosphate guanylyltransferase</fullName>
    </alternativeName>
</protein>
<gene>
    <name evidence="19" type="ORF">F5972_08965</name>
</gene>
<keyword evidence="11 19" id="KW-0808">Transferase</keyword>
<evidence type="ECO:0000256" key="10">
    <source>
        <dbReference type="ARBA" id="ARBA00022573"/>
    </source>
</evidence>
<evidence type="ECO:0000256" key="12">
    <source>
        <dbReference type="ARBA" id="ARBA00022741"/>
    </source>
</evidence>
<dbReference type="GO" id="GO:0008820">
    <property type="term" value="F:cobinamide phosphate guanylyltransferase activity"/>
    <property type="evidence" value="ECO:0007669"/>
    <property type="project" value="UniProtKB-EC"/>
</dbReference>
<evidence type="ECO:0000256" key="7">
    <source>
        <dbReference type="ARBA" id="ARBA00007490"/>
    </source>
</evidence>
<dbReference type="EMBL" id="VYTZ01000003">
    <property type="protein sequence ID" value="KAA9379764.1"/>
    <property type="molecule type" value="Genomic_DNA"/>
</dbReference>
<dbReference type="SUPFAM" id="SSF52540">
    <property type="entry name" value="P-loop containing nucleoside triphosphate hydrolases"/>
    <property type="match status" value="1"/>
</dbReference>
<proteinExistence type="inferred from homology"/>
<comment type="catalytic activity">
    <reaction evidence="1">
        <text>adenosylcob(III)inamide + ATP = adenosylcob(III)inamide phosphate + ADP + H(+)</text>
        <dbReference type="Rhea" id="RHEA:15769"/>
        <dbReference type="ChEBI" id="CHEBI:2480"/>
        <dbReference type="ChEBI" id="CHEBI:15378"/>
        <dbReference type="ChEBI" id="CHEBI:30616"/>
        <dbReference type="ChEBI" id="CHEBI:58502"/>
        <dbReference type="ChEBI" id="CHEBI:456216"/>
        <dbReference type="EC" id="2.7.1.156"/>
    </reaction>
</comment>
<dbReference type="PANTHER" id="PTHR34848:SF1">
    <property type="entry name" value="BIFUNCTIONAL ADENOSYLCOBALAMIN BIOSYNTHESIS PROTEIN COBU"/>
    <property type="match status" value="1"/>
</dbReference>
<keyword evidence="13 19" id="KW-0418">Kinase</keyword>
<dbReference type="GO" id="GO:0005525">
    <property type="term" value="F:GTP binding"/>
    <property type="evidence" value="ECO:0007669"/>
    <property type="project" value="UniProtKB-KW"/>
</dbReference>
<keyword evidence="15" id="KW-0342">GTP-binding</keyword>
<dbReference type="EC" id="2.7.7.62" evidence="9"/>
<dbReference type="GO" id="GO:0009236">
    <property type="term" value="P:cobalamin biosynthetic process"/>
    <property type="evidence" value="ECO:0007669"/>
    <property type="project" value="UniProtKB-UniPathway"/>
</dbReference>
<evidence type="ECO:0000256" key="3">
    <source>
        <dbReference type="ARBA" id="ARBA00001522"/>
    </source>
</evidence>
<dbReference type="Proteomes" id="UP000327011">
    <property type="component" value="Unassembled WGS sequence"/>
</dbReference>
<comment type="function">
    <text evidence="4">Catalyzes ATP-dependent phosphorylation of adenosylcobinamide and addition of GMP to adenosylcobinamide phosphate.</text>
</comment>
<comment type="catalytic activity">
    <reaction evidence="3">
        <text>adenosylcob(III)inamide + GTP = adenosylcob(III)inamide phosphate + GDP + H(+)</text>
        <dbReference type="Rhea" id="RHEA:15765"/>
        <dbReference type="ChEBI" id="CHEBI:2480"/>
        <dbReference type="ChEBI" id="CHEBI:15378"/>
        <dbReference type="ChEBI" id="CHEBI:37565"/>
        <dbReference type="ChEBI" id="CHEBI:58189"/>
        <dbReference type="ChEBI" id="CHEBI:58502"/>
        <dbReference type="EC" id="2.7.1.156"/>
    </reaction>
</comment>
<keyword evidence="19" id="KW-0548">Nucleotidyltransferase</keyword>
<comment type="caution">
    <text evidence="19">The sequence shown here is derived from an EMBL/GenBank/DDBJ whole genome shotgun (WGS) entry which is preliminary data.</text>
</comment>
<evidence type="ECO:0000256" key="17">
    <source>
        <dbReference type="ARBA" id="ARBA00030571"/>
    </source>
</evidence>